<dbReference type="Pfam" id="PF03466">
    <property type="entry name" value="LysR_substrate"/>
    <property type="match status" value="1"/>
</dbReference>
<gene>
    <name evidence="7" type="ORF">DFR48_11770</name>
</gene>
<dbReference type="Proteomes" id="UP000252582">
    <property type="component" value="Unassembled WGS sequence"/>
</dbReference>
<accession>A0A6I7HGJ4</accession>
<evidence type="ECO:0000256" key="3">
    <source>
        <dbReference type="ARBA" id="ARBA00023125"/>
    </source>
</evidence>
<keyword evidence="2" id="KW-0805">Transcription regulation</keyword>
<evidence type="ECO:0000256" key="5">
    <source>
        <dbReference type="ARBA" id="ARBA00023163"/>
    </source>
</evidence>
<dbReference type="EMBL" id="QPIX01000017">
    <property type="protein sequence ID" value="RCW19935.1"/>
    <property type="molecule type" value="Genomic_DNA"/>
</dbReference>
<dbReference type="InterPro" id="IPR000847">
    <property type="entry name" value="LysR_HTH_N"/>
</dbReference>
<dbReference type="SUPFAM" id="SSF46785">
    <property type="entry name" value="Winged helix' DNA-binding domain"/>
    <property type="match status" value="1"/>
</dbReference>
<keyword evidence="5" id="KW-0804">Transcription</keyword>
<dbReference type="RefSeq" id="WP_114365249.1">
    <property type="nucleotide sequence ID" value="NZ_QPIX01000017.1"/>
</dbReference>
<organism evidence="7 8">
    <name type="scientific">Ciceribacter lividus</name>
    <dbReference type="NCBI Taxonomy" id="1197950"/>
    <lineage>
        <taxon>Bacteria</taxon>
        <taxon>Pseudomonadati</taxon>
        <taxon>Pseudomonadota</taxon>
        <taxon>Alphaproteobacteria</taxon>
        <taxon>Hyphomicrobiales</taxon>
        <taxon>Rhizobiaceae</taxon>
        <taxon>Ciceribacter</taxon>
    </lineage>
</organism>
<comment type="caution">
    <text evidence="7">The sequence shown here is derived from an EMBL/GenBank/DDBJ whole genome shotgun (WGS) entry which is preliminary data.</text>
</comment>
<dbReference type="Pfam" id="PF00126">
    <property type="entry name" value="HTH_1"/>
    <property type="match status" value="1"/>
</dbReference>
<dbReference type="GO" id="GO:0043565">
    <property type="term" value="F:sequence-specific DNA binding"/>
    <property type="evidence" value="ECO:0007669"/>
    <property type="project" value="TreeGrafter"/>
</dbReference>
<protein>
    <submittedName>
        <fullName evidence="7">DNA-binding transcriptional LysR family regulator</fullName>
    </submittedName>
</protein>
<dbReference type="InterPro" id="IPR036388">
    <property type="entry name" value="WH-like_DNA-bd_sf"/>
</dbReference>
<evidence type="ECO:0000313" key="8">
    <source>
        <dbReference type="Proteomes" id="UP000252582"/>
    </source>
</evidence>
<dbReference type="Gene3D" id="1.10.10.10">
    <property type="entry name" value="Winged helix-like DNA-binding domain superfamily/Winged helix DNA-binding domain"/>
    <property type="match status" value="1"/>
</dbReference>
<keyword evidence="4" id="KW-0010">Activator</keyword>
<dbReference type="PRINTS" id="PR00039">
    <property type="entry name" value="HTHLYSR"/>
</dbReference>
<dbReference type="GO" id="GO:0003700">
    <property type="term" value="F:DNA-binding transcription factor activity"/>
    <property type="evidence" value="ECO:0007669"/>
    <property type="project" value="InterPro"/>
</dbReference>
<dbReference type="CDD" id="cd08415">
    <property type="entry name" value="PBP2_LysR_opines_like"/>
    <property type="match status" value="1"/>
</dbReference>
<evidence type="ECO:0000256" key="2">
    <source>
        <dbReference type="ARBA" id="ARBA00023015"/>
    </source>
</evidence>
<dbReference type="PANTHER" id="PTHR30427">
    <property type="entry name" value="TRANSCRIPTIONAL ACTIVATOR PROTEIN LYSR"/>
    <property type="match status" value="1"/>
</dbReference>
<keyword evidence="3 7" id="KW-0238">DNA-binding</keyword>
<dbReference type="GO" id="GO:0010628">
    <property type="term" value="P:positive regulation of gene expression"/>
    <property type="evidence" value="ECO:0007669"/>
    <property type="project" value="TreeGrafter"/>
</dbReference>
<dbReference type="InterPro" id="IPR005119">
    <property type="entry name" value="LysR_subst-bd"/>
</dbReference>
<feature type="domain" description="HTH lysR-type" evidence="6">
    <location>
        <begin position="25"/>
        <end position="82"/>
    </location>
</feature>
<dbReference type="PROSITE" id="PS50931">
    <property type="entry name" value="HTH_LYSR"/>
    <property type="match status" value="1"/>
</dbReference>
<dbReference type="InterPro" id="IPR037424">
    <property type="entry name" value="NocR_PBP2"/>
</dbReference>
<reference evidence="7 8" key="1">
    <citation type="submission" date="2018-07" db="EMBL/GenBank/DDBJ databases">
        <title>Genomic Encyclopedia of Type Strains, Phase IV (KMG-IV): sequencing the most valuable type-strain genomes for metagenomic binning, comparative biology and taxonomic classification.</title>
        <authorList>
            <person name="Goeker M."/>
        </authorList>
    </citation>
    <scope>NUCLEOTIDE SEQUENCE [LARGE SCALE GENOMIC DNA]</scope>
    <source>
        <strain evidence="7 8">DSM 25528</strain>
    </source>
</reference>
<dbReference type="AlphaFoldDB" id="A0A6I7HGJ4"/>
<evidence type="ECO:0000256" key="1">
    <source>
        <dbReference type="ARBA" id="ARBA00009437"/>
    </source>
</evidence>
<dbReference type="PANTHER" id="PTHR30427:SF1">
    <property type="entry name" value="TRANSCRIPTIONAL ACTIVATOR PROTEIN LYSR"/>
    <property type="match status" value="1"/>
</dbReference>
<dbReference type="Gene3D" id="3.40.190.290">
    <property type="match status" value="1"/>
</dbReference>
<dbReference type="SUPFAM" id="SSF53850">
    <property type="entry name" value="Periplasmic binding protein-like II"/>
    <property type="match status" value="1"/>
</dbReference>
<name>A0A6I7HGJ4_9HYPH</name>
<comment type="similarity">
    <text evidence="1">Belongs to the LysR transcriptional regulatory family.</text>
</comment>
<sequence length="333" mass="36717">MKDSSGGAIRSRAETDTRTGVRAGLTLRQIEVIRAVMIAGTIAGAARLMNVAQPGVSRTMKHIEGSLGIKLFVKKAGRHVPTDEARDIFAQLQEVHRKVDDLQYSIGRLERGLGVELAIGSVPSIATVMAPEAVAKLMRFCPDIKVNFDILKIEEAIDYLLLGKGEVVAMSYKLSHPSITFEPLSKGHLVCITAKEHPLASRSMVSAREIAEYPLIGIDPRDPYGAIMAGIFEREGLRYDIPIRARFGTTVCALVKRNLGVAVIDAFTVGDMENQGIAIIPISEDTVFQTYVAYRADADLSSYAERFVAILRREMDELIHRAQMSRKSITKWY</sequence>
<proteinExistence type="inferred from homology"/>
<dbReference type="InterPro" id="IPR036390">
    <property type="entry name" value="WH_DNA-bd_sf"/>
</dbReference>
<keyword evidence="8" id="KW-1185">Reference proteome</keyword>
<evidence type="ECO:0000313" key="7">
    <source>
        <dbReference type="EMBL" id="RCW19935.1"/>
    </source>
</evidence>
<evidence type="ECO:0000256" key="4">
    <source>
        <dbReference type="ARBA" id="ARBA00023159"/>
    </source>
</evidence>
<evidence type="ECO:0000259" key="6">
    <source>
        <dbReference type="PROSITE" id="PS50931"/>
    </source>
</evidence>